<sequence>MTWDVYALRAPGVRSVEALPEGYEPPAVGPFDEVLALVREALPDVDASNESWLTLRRPGFSLEIGLGKSVSVHDVYFYVTVEDEDAHSAVSAVLDVCRALRITPYDTETGEVLTTESGPPAYRPPTPDEDEDEPRGLRRLFGRRKG</sequence>
<keyword evidence="3" id="KW-1185">Reference proteome</keyword>
<organism evidence="2 3">
    <name type="scientific">Motilibacter peucedani</name>
    <dbReference type="NCBI Taxonomy" id="598650"/>
    <lineage>
        <taxon>Bacteria</taxon>
        <taxon>Bacillati</taxon>
        <taxon>Actinomycetota</taxon>
        <taxon>Actinomycetes</taxon>
        <taxon>Motilibacterales</taxon>
        <taxon>Motilibacteraceae</taxon>
        <taxon>Motilibacter</taxon>
    </lineage>
</organism>
<evidence type="ECO:0000313" key="3">
    <source>
        <dbReference type="Proteomes" id="UP000281955"/>
    </source>
</evidence>
<reference evidence="2 3" key="1">
    <citation type="submission" date="2018-10" db="EMBL/GenBank/DDBJ databases">
        <title>Genomic Encyclopedia of Archaeal and Bacterial Type Strains, Phase II (KMG-II): from individual species to whole genera.</title>
        <authorList>
            <person name="Goeker M."/>
        </authorList>
    </citation>
    <scope>NUCLEOTIDE SEQUENCE [LARGE SCALE GENOMIC DNA]</scope>
    <source>
        <strain evidence="2 3">RP-AC37</strain>
    </source>
</reference>
<dbReference type="EMBL" id="RBWV01000013">
    <property type="protein sequence ID" value="RKS72648.1"/>
    <property type="molecule type" value="Genomic_DNA"/>
</dbReference>
<dbReference type="InParanoid" id="A0A420XMZ2"/>
<accession>A0A420XMZ2</accession>
<feature type="region of interest" description="Disordered" evidence="1">
    <location>
        <begin position="107"/>
        <end position="146"/>
    </location>
</feature>
<gene>
    <name evidence="2" type="ORF">CLV35_2896</name>
</gene>
<dbReference type="OrthoDB" id="8481871at2"/>
<proteinExistence type="predicted"/>
<dbReference type="Proteomes" id="UP000281955">
    <property type="component" value="Unassembled WGS sequence"/>
</dbReference>
<name>A0A420XMZ2_9ACTN</name>
<comment type="caution">
    <text evidence="2">The sequence shown here is derived from an EMBL/GenBank/DDBJ whole genome shotgun (WGS) entry which is preliminary data.</text>
</comment>
<dbReference type="AlphaFoldDB" id="A0A420XMZ2"/>
<dbReference type="RefSeq" id="WP_121194159.1">
    <property type="nucleotide sequence ID" value="NZ_RBWV01000013.1"/>
</dbReference>
<protein>
    <submittedName>
        <fullName evidence="2">Uncharacterized protein</fullName>
    </submittedName>
</protein>
<evidence type="ECO:0000313" key="2">
    <source>
        <dbReference type="EMBL" id="RKS72648.1"/>
    </source>
</evidence>
<feature type="compositionally biased region" description="Basic residues" evidence="1">
    <location>
        <begin position="137"/>
        <end position="146"/>
    </location>
</feature>
<evidence type="ECO:0000256" key="1">
    <source>
        <dbReference type="SAM" id="MobiDB-lite"/>
    </source>
</evidence>